<evidence type="ECO:0000313" key="2">
    <source>
        <dbReference type="EMBL" id="RMY18287.1"/>
    </source>
</evidence>
<comment type="caution">
    <text evidence="2">The sequence shown here is derived from an EMBL/GenBank/DDBJ whole genome shotgun (WGS) entry which is preliminary data.</text>
</comment>
<accession>A0A3M6ZT18</accession>
<evidence type="ECO:0000259" key="1">
    <source>
        <dbReference type="PROSITE" id="PS50035"/>
    </source>
</evidence>
<organism evidence="2 3">
    <name type="scientific">Hortaea werneckii</name>
    <name type="common">Black yeast</name>
    <name type="synonym">Cladosporium werneckii</name>
    <dbReference type="NCBI Taxonomy" id="91943"/>
    <lineage>
        <taxon>Eukaryota</taxon>
        <taxon>Fungi</taxon>
        <taxon>Dikarya</taxon>
        <taxon>Ascomycota</taxon>
        <taxon>Pezizomycotina</taxon>
        <taxon>Dothideomycetes</taxon>
        <taxon>Dothideomycetidae</taxon>
        <taxon>Mycosphaerellales</taxon>
        <taxon>Teratosphaeriaceae</taxon>
        <taxon>Hortaea</taxon>
    </lineage>
</organism>
<protein>
    <recommendedName>
        <fullName evidence="1">PLD phosphodiesterase domain-containing protein</fullName>
    </recommendedName>
</protein>
<dbReference type="Proteomes" id="UP000271337">
    <property type="component" value="Unassembled WGS sequence"/>
</dbReference>
<name>A0A3M6ZT18_HORWE</name>
<dbReference type="EMBL" id="QWIL01000488">
    <property type="protein sequence ID" value="RMY18287.1"/>
    <property type="molecule type" value="Genomic_DNA"/>
</dbReference>
<dbReference type="InterPro" id="IPR001736">
    <property type="entry name" value="PLipase_D/transphosphatidylase"/>
</dbReference>
<dbReference type="OrthoDB" id="2958217at2759"/>
<dbReference type="PANTHER" id="PTHR21248">
    <property type="entry name" value="CARDIOLIPIN SYNTHASE"/>
    <property type="match status" value="1"/>
</dbReference>
<dbReference type="GO" id="GO:0032049">
    <property type="term" value="P:cardiolipin biosynthetic process"/>
    <property type="evidence" value="ECO:0007669"/>
    <property type="project" value="UniProtKB-ARBA"/>
</dbReference>
<dbReference type="Pfam" id="PF13091">
    <property type="entry name" value="PLDc_2"/>
    <property type="match status" value="1"/>
</dbReference>
<dbReference type="PROSITE" id="PS50035">
    <property type="entry name" value="PLD"/>
    <property type="match status" value="2"/>
</dbReference>
<evidence type="ECO:0000313" key="3">
    <source>
        <dbReference type="Proteomes" id="UP000271337"/>
    </source>
</evidence>
<dbReference type="InterPro" id="IPR025202">
    <property type="entry name" value="PLD-like_dom"/>
</dbReference>
<dbReference type="VEuPathDB" id="FungiDB:BTJ68_03868"/>
<dbReference type="SUPFAM" id="SSF56024">
    <property type="entry name" value="Phospholipase D/nuclease"/>
    <property type="match status" value="2"/>
</dbReference>
<dbReference type="PANTHER" id="PTHR21248:SF11">
    <property type="entry name" value="PLD PHOSPHODIESTERASE DOMAIN-CONTAINING PROTEIN"/>
    <property type="match status" value="1"/>
</dbReference>
<dbReference type="CDD" id="cd00138">
    <property type="entry name" value="PLDc_SF"/>
    <property type="match status" value="1"/>
</dbReference>
<proteinExistence type="predicted"/>
<dbReference type="AlphaFoldDB" id="A0A3M6ZT18"/>
<feature type="domain" description="PLD phosphodiesterase" evidence="1">
    <location>
        <begin position="197"/>
        <end position="224"/>
    </location>
</feature>
<dbReference type="Gene3D" id="3.30.870.10">
    <property type="entry name" value="Endonuclease Chain A"/>
    <property type="match status" value="2"/>
</dbReference>
<gene>
    <name evidence="2" type="ORF">D0867_05434</name>
</gene>
<reference evidence="2 3" key="1">
    <citation type="journal article" date="2018" name="BMC Genomics">
        <title>Genomic evidence for intraspecific hybridization in a clonal and extremely halotolerant yeast.</title>
        <authorList>
            <person name="Gostincar C."/>
            <person name="Stajich J.E."/>
            <person name="Zupancic J."/>
            <person name="Zalar P."/>
            <person name="Gunde-Cimerman N."/>
        </authorList>
    </citation>
    <scope>NUCLEOTIDE SEQUENCE [LARGE SCALE GENOMIC DNA]</scope>
    <source>
        <strain evidence="2 3">EXF-6669</strain>
    </source>
</reference>
<feature type="domain" description="PLD phosphodiesterase" evidence="1">
    <location>
        <begin position="443"/>
        <end position="465"/>
    </location>
</feature>
<sequence length="507" mass="56228">MTVSARGLQGVWRNILPTERLPPQSADFTCTNPLVMDATELTKAINSQLLNEDASQRAQSDSPSYWTSDAETLRSSSNIGDISFGTGHSIYSSKISPIIEQACHEVILVTCFWAQSETSSVLNDSLRKLAAKATEMGKLIRVRVYFSSSSLFQKLFHSPSLKGKIYSPSNWQSTFGLPSADELTGLDLQIKSIFVLPFSVMHPKFIIIDRQRVLLPSCNVSWEDWFEGCMDLSGPIVDQFVRFFQEFWAEEPDTRPPPYTMTSKADKVDGQRFSAVSPLAVRRVDMNGVPSVFLPSPHHWNPQIRMPWQRSSRPPPTPLNICLLSLFAQASDNVFIQTPNVTAQPVLDALLAALSRGVNIRIVTSEKLMVLEQIVTAGTTNKRCMQWLISQHRQLLNRHRSASASPGELESGMIGKDAGTLRIEYYRPRAGEGRAPSEPVQSHLKLTIVDDRIAVHGSGNMDRASWYTSQELGVAFISSELVSSIKGGLAEAMQGRSEILNDSSGQR</sequence>
<dbReference type="GO" id="GO:0030572">
    <property type="term" value="F:phosphatidyltransferase activity"/>
    <property type="evidence" value="ECO:0007669"/>
    <property type="project" value="UniProtKB-ARBA"/>
</dbReference>